<dbReference type="Pfam" id="PF06060">
    <property type="entry name" value="Mesothelin"/>
    <property type="match status" value="1"/>
</dbReference>
<evidence type="ECO:0000256" key="2">
    <source>
        <dbReference type="ARBA" id="ARBA00011016"/>
    </source>
</evidence>
<feature type="signal peptide" evidence="7">
    <location>
        <begin position="1"/>
        <end position="22"/>
    </location>
</feature>
<protein>
    <recommendedName>
        <fullName evidence="10">Stereocilin</fullName>
    </recommendedName>
</protein>
<evidence type="ECO:0000256" key="5">
    <source>
        <dbReference type="ARBA" id="ARBA00023136"/>
    </source>
</evidence>
<dbReference type="PANTHER" id="PTHR23412">
    <property type="entry name" value="STEREOCILIN RELATED"/>
    <property type="match status" value="1"/>
</dbReference>
<comment type="similarity">
    <text evidence="2">Belongs to the mesothelin family.</text>
</comment>
<comment type="subcellular location">
    <subcellularLocation>
        <location evidence="1">Membrane</location>
    </subcellularLocation>
</comment>
<dbReference type="PANTHER" id="PTHR23412:SF6">
    <property type="entry name" value="MESOTHELIN"/>
    <property type="match status" value="1"/>
</dbReference>
<dbReference type="EMBL" id="JAFHDT010000004">
    <property type="protein sequence ID" value="KAI7810750.1"/>
    <property type="molecule type" value="Genomic_DNA"/>
</dbReference>
<comment type="caution">
    <text evidence="8">The sequence shown here is derived from an EMBL/GenBank/DDBJ whole genome shotgun (WGS) entry which is preliminary data.</text>
</comment>
<keyword evidence="3 7" id="KW-0732">Signal</keyword>
<evidence type="ECO:0000256" key="4">
    <source>
        <dbReference type="ARBA" id="ARBA00022889"/>
    </source>
</evidence>
<dbReference type="InterPro" id="IPR010335">
    <property type="entry name" value="Mesothelin"/>
</dbReference>
<dbReference type="GO" id="GO:0007160">
    <property type="term" value="P:cell-matrix adhesion"/>
    <property type="evidence" value="ECO:0007669"/>
    <property type="project" value="TreeGrafter"/>
</dbReference>
<organism evidence="8 9">
    <name type="scientific">Triplophysa rosa</name>
    <name type="common">Cave loach</name>
    <dbReference type="NCBI Taxonomy" id="992332"/>
    <lineage>
        <taxon>Eukaryota</taxon>
        <taxon>Metazoa</taxon>
        <taxon>Chordata</taxon>
        <taxon>Craniata</taxon>
        <taxon>Vertebrata</taxon>
        <taxon>Euteleostomi</taxon>
        <taxon>Actinopterygii</taxon>
        <taxon>Neopterygii</taxon>
        <taxon>Teleostei</taxon>
        <taxon>Ostariophysi</taxon>
        <taxon>Cypriniformes</taxon>
        <taxon>Nemacheilidae</taxon>
        <taxon>Triplophysa</taxon>
    </lineage>
</organism>
<sequence>MGSSHLVLLIFAGLMQSGRVHSAVQNQTSATGAQQCTDMSNSSQKFLLCAGVPSQLEADHVLNLKGLISAALDVYTFMRSSASGVPLVDMSAGVGVDEGHVIRAWLDVRLTPLLSSISRNFLTCLSNRNFSCSAYQTVVRELSQHFSSLDPFRQKWIYSFFMYPFLSRNTTSGCVDAEVSSEEWLLKNFGSFSVMAQVRDFSSINMLFSGLEVLHLLSPEQKAELLLHPEVVGLSNGSLSLVFQSLLASLKPSEIPSDNSTLFYMSSIPSTSMQDPLKQALNGFMTAFRPVGSFVHNFVSLTQQQNLSGMRSATLMQAMINLTLAEIAAPFKHNLTGELQDAFDPTDVRDWFTHVVSPILRRFLPADQAEISSNLTAIFHNQFYIETGMASGGQNDSQHVCSVSVDDRTCALTDLVEHVSTILHCAASSNLTLTEETLLEVLLHLSQNLNALLQQLSMTNFSSQNPDFGDMLSQIADDTFTTQSLQDEAFVRLWFQVKLKPLLSTLTPEYLTCLSYKEFSCQTFQLLVSELSNNMFLMSLEGPQNVYQYFIFSFLSQKNASGGCPAESSIIWMTQNLAGFSQFATLIDIYHLNPDFNATDALTVLSPRQTAELIVENLPGLPKKSEIINVVFSYILISPEERGLLEMLEHLIMLAGQRGLECSSYQQIVQRLQESLLPQHMMERIQEIIEQMKDMAPFDCFAPPITCISTQVNETSVCFGVDSSEVVDLMSSGVIMSVSCDIRVEQYACSPLSGFTAENLADLLTCHLSSNSSTSSKEIWKLLFTKTNESLDQALTIFSSTTQNLSQPIRSESLSLVLDVIAELMLERWSDDQWNDVVFISAMFGQNLKLFLPYASSTLLSCVSGKNLSCQTFQQLAQQFNLQFHLMNETQRRTMVDVFILPFLRRNTTDGGCAFTSNNNTEWILKNFGQFVELVSLRDLLSINPRFDPLETLVYLSPVQKVDLMVDDLPDLPEKTVTVNEVFDHLLESPVERRLPEVLQLLFASSKVNPLSCLSNQIIFRKLEQVLRTSAGDLESIIWMSLYNFNSTAPAGCSLLPSVDECPLIPFNEAHVCSGVDSSSLQQHLNTADATSTFCDFSVQQYACTPMLNVSVENLLSVLECQSSADDVSSPDSWKLFLIRVSHVLDSALHTLSNTSMWWSGQSGSVILDVLRELRLDRLTDDGVIALWFSERLRPFLPFASRTFLQCLSGTNFSCQNFQRVVSVFDAGFLHMNDLQQHMTVTEFLVPIIQRQTTESACVSSNSSLWLSSNMGQFSSLLTLDQLISLNPQLNLLETLAYLSPVQLVSLMVNDLPGVPEKAVVIDKVFEHLSVHPQKIPDFLHNLLVMSETSNMLCDSYRAIFHRLDHLLIGVSVSLETVILRKRTALLESVPAGCVSYSGECDITPVNETAACNNVNSSAVSVYLSSSPDRSQLCDYSITRYSCAQLTDLSSEDLETVLSCGFRGNDSVSDETWKLFVQKVNPVLGPALDQLSDTRLNKSRLSVSFLNMIGEVTLSTFSSSSLTDDSFVQRWFNGRLRPFLPHSSEAFLSCLTTRDFSCDTFRIVVKSFSQSSDLMSADTQENVYVDFIKVFLSLNNTAGCVTGTTNSSDWLIRNFGDFHVFSTISSLQTLNPSFSVMDTLSLMSIRQLVEVSSTPGLLSTSADVNQLLSNIPTNQLTEFYTPLSTSLQSQGVPLSPAVREEFLQQVFVRGNLTSASDADLQRWIQNILPPFITNISVQHVTAYFSVLQGRRCSISQQGVQLLNSSSSSFTPATQDEIYLQILSSLQGSVPLRCYGNQSYLSFLQSSFMSFQFPNLSTFLWLMPPAHVPELMSSMSPAEISILLNRPNAVDDVTKVCQLLSVYPKTPQYLQTEPVGSEVLARQVLSCVWPLVLRVENRSEVDQWFDQRLVRYLPFLTAQLIAPDVMRNASCLSFSKFVSVMGNYNYSAVGFSPRDIYRNIQIYLNTTSTPQCYDPSHSELNSTAWFATYINTFMSFITLDDLTLLYGSSQLQPFTVNLDNLKLFDQLSVPDNVTEFYITLLFQQDPSFSAYHLPVKFRCLAPPNSFINLSMEQLMIVSPSINQNCTNIQPDVSAALSSNPQVLSVESITVLGQSCIGLSTDQLSSAGGRVLLDTLPVLSSVIGWNRDQAMAIIESLLSSGLYKIDSASSLQAIGSLIVGVSSSMIVSISGNELLTSIQSASFLTHVTSAPVIVQQTIINQIIAVNSSSDVIVTNVPDVMATEIPRIHLVDLSPAVVQSLNVKKWKHEQAFLLFETVAASISDADTISFQVLQGFTCTRVQSFNTIQINKLIRGCRRRGNTTVILQESQLTCMNYYIKNSNPDAFTEYPVDVLLYYDYSLVQSSRCRSYFSALGNANFSVLSSTLSFKRQTLFNNARGCLGVSGLYISREQLDVLGSMCCILSADYIQNSDPHVLEKLKECPDLSEQQISAVETLLLSGNTSYGSSESWNRMTLENLGSLPLYFTSNIWSKITKEDKQRFQKAFIRGLRKNNRVFENNLLKMTKEASKSSRVKRATECTVGRITQVLVYSDLFPFDYDATQFDVCLSVETLKENLEAVTDKVYDPALQRIILNKLNQVQLIVSKYLSVSGNRLGSSELNSLGSNICALNTSVLNNIAAASIEKATALPMTNCTSEQKRIVFGVAQSAFSVTNRRGADAVSLSTYQLLQSYLGGADITFVRKLVNSNVNMDLITFMSLEQSVINVLNVMDVKSLLGVSVGDLKTYDSASQVQQWIKLQLQTDLDTLKISLTGGRNATVTTAVPSASNSTTKAPSGQNSTVTAAGGNTVAASTTKGGVSRVYAPVCLQLILLAVTVQLLH</sequence>
<gene>
    <name evidence="8" type="ORF">IRJ41_006154</name>
</gene>
<evidence type="ECO:0008006" key="10">
    <source>
        <dbReference type="Google" id="ProtNLM"/>
    </source>
</evidence>
<accession>A0A9W7WXZ7</accession>
<evidence type="ECO:0000256" key="1">
    <source>
        <dbReference type="ARBA" id="ARBA00004370"/>
    </source>
</evidence>
<keyword evidence="6" id="KW-0325">Glycoprotein</keyword>
<dbReference type="Proteomes" id="UP001059041">
    <property type="component" value="Linkage Group LG4"/>
</dbReference>
<evidence type="ECO:0000256" key="7">
    <source>
        <dbReference type="SAM" id="SignalP"/>
    </source>
</evidence>
<evidence type="ECO:0000256" key="3">
    <source>
        <dbReference type="ARBA" id="ARBA00022729"/>
    </source>
</evidence>
<feature type="chain" id="PRO_5040984649" description="Stereocilin" evidence="7">
    <location>
        <begin position="23"/>
        <end position="2836"/>
    </location>
</feature>
<keyword evidence="9" id="KW-1185">Reference proteome</keyword>
<evidence type="ECO:0000313" key="9">
    <source>
        <dbReference type="Proteomes" id="UP001059041"/>
    </source>
</evidence>
<dbReference type="GO" id="GO:0016020">
    <property type="term" value="C:membrane"/>
    <property type="evidence" value="ECO:0007669"/>
    <property type="project" value="UniProtKB-SubCell"/>
</dbReference>
<evidence type="ECO:0000256" key="6">
    <source>
        <dbReference type="ARBA" id="ARBA00023180"/>
    </source>
</evidence>
<dbReference type="InterPro" id="IPR026664">
    <property type="entry name" value="Stereocilin-rel"/>
</dbReference>
<dbReference type="GO" id="GO:0009986">
    <property type="term" value="C:cell surface"/>
    <property type="evidence" value="ECO:0007669"/>
    <property type="project" value="TreeGrafter"/>
</dbReference>
<name>A0A9W7WXZ7_TRIRA</name>
<keyword evidence="5" id="KW-0472">Membrane</keyword>
<evidence type="ECO:0000313" key="8">
    <source>
        <dbReference type="EMBL" id="KAI7810750.1"/>
    </source>
</evidence>
<proteinExistence type="inferred from homology"/>
<reference evidence="8" key="1">
    <citation type="submission" date="2021-02" db="EMBL/GenBank/DDBJ databases">
        <title>Comparative genomics reveals that relaxation of natural selection precedes convergent phenotypic evolution of cavefish.</title>
        <authorList>
            <person name="Peng Z."/>
        </authorList>
    </citation>
    <scope>NUCLEOTIDE SEQUENCE</scope>
    <source>
        <tissue evidence="8">Muscle</tissue>
    </source>
</reference>
<keyword evidence="4" id="KW-0130">Cell adhesion</keyword>